<reference evidence="2" key="1">
    <citation type="journal article" date="2021" name="Proc. Natl. Acad. Sci. U.S.A.">
        <title>A Catalog of Tens of Thousands of Viruses from Human Metagenomes Reveals Hidden Associations with Chronic Diseases.</title>
        <authorList>
            <person name="Tisza M.J."/>
            <person name="Buck C.B."/>
        </authorList>
    </citation>
    <scope>NUCLEOTIDE SEQUENCE</scope>
    <source>
        <strain evidence="2">CtwIM10</strain>
    </source>
</reference>
<feature type="coiled-coil region" evidence="1">
    <location>
        <begin position="200"/>
        <end position="234"/>
    </location>
</feature>
<organism evidence="2">
    <name type="scientific">Siphoviridae sp. ctwIM10</name>
    <dbReference type="NCBI Taxonomy" id="2825728"/>
    <lineage>
        <taxon>Viruses</taxon>
        <taxon>Duplodnaviria</taxon>
        <taxon>Heunggongvirae</taxon>
        <taxon>Uroviricota</taxon>
        <taxon>Caudoviricetes</taxon>
    </lineage>
</organism>
<keyword evidence="2" id="KW-0378">Hydrolase</keyword>
<keyword evidence="2" id="KW-0645">Protease</keyword>
<dbReference type="EMBL" id="BK016033">
    <property type="protein sequence ID" value="DAF90659.1"/>
    <property type="molecule type" value="Genomic_DNA"/>
</dbReference>
<dbReference type="GO" id="GO:0008233">
    <property type="term" value="F:peptidase activity"/>
    <property type="evidence" value="ECO:0007669"/>
    <property type="project" value="UniProtKB-KW"/>
</dbReference>
<proteinExistence type="predicted"/>
<accession>A0A8S5U877</accession>
<dbReference type="GO" id="GO:0006508">
    <property type="term" value="P:proteolysis"/>
    <property type="evidence" value="ECO:0007669"/>
    <property type="project" value="UniProtKB-KW"/>
</dbReference>
<sequence>MRCTMAAMNTKTSPLNIKLSAALPVALATRADDVRTFKGVANSGKPFGYGGYQTVVDLAELSHKASVPVLLEHSPLKMAGVCSLSVTADGLIAEGSLLSNEFGTQIAEAADQGFPWEMSVYAQAESYEELAEGAVLSVNGNEVTGPAVILRRCTIREVSFTAVGVDSETEAVVLSDGSPLPDIFKQPLELSMTPEKKQAFDELKAEVDTLKAEKAEAEKKLKEAEAAAKKNQVKAKLSAAGFKETEDGKFEGLSNATMTVLLSADIEAAEAMIADLTPKAAQSVVPPALLSEGAGSGKPEETAAEGKFSIASHKGLLGGSYV</sequence>
<evidence type="ECO:0000313" key="2">
    <source>
        <dbReference type="EMBL" id="DAF90659.1"/>
    </source>
</evidence>
<keyword evidence="1" id="KW-0175">Coiled coil</keyword>
<name>A0A8S5U877_9CAUD</name>
<evidence type="ECO:0000256" key="1">
    <source>
        <dbReference type="SAM" id="Coils"/>
    </source>
</evidence>
<protein>
    <submittedName>
        <fullName evidence="2">Prohead serine protease</fullName>
    </submittedName>
</protein>